<sequence length="207" mass="21694">MIRDDEAPAAERLTREQLERTARAGERLVGGDAADLDLRGADLAGLDVRGGTWAGARLDGADLTDARFTEVDLQGVTAPDALLADTRFERCRLTGAQLAHPRGLGFILRGGTAFGADLSGTCLRENFFEGTRLTEAVLRGADLRGARLDGCDLLGADLHGARLDGADLRAARVPDDLALADLEGAVLTPAQVARLVAAQLGIVVLEG</sequence>
<dbReference type="Gene3D" id="2.160.20.80">
    <property type="entry name" value="E3 ubiquitin-protein ligase SopA"/>
    <property type="match status" value="1"/>
</dbReference>
<dbReference type="AlphaFoldDB" id="A0A212T6B6"/>
<accession>A0A212T6B6</accession>
<dbReference type="RefSeq" id="WP_088817508.1">
    <property type="nucleotide sequence ID" value="NZ_FYEZ01000001.1"/>
</dbReference>
<proteinExistence type="predicted"/>
<dbReference type="PANTHER" id="PTHR47485:SF1">
    <property type="entry name" value="THYLAKOID LUMENAL 17.4 KDA PROTEIN, CHLOROPLASTIC"/>
    <property type="match status" value="1"/>
</dbReference>
<reference evidence="2 3" key="1">
    <citation type="submission" date="2017-06" db="EMBL/GenBank/DDBJ databases">
        <authorList>
            <person name="Kim H.J."/>
            <person name="Triplett B.A."/>
        </authorList>
    </citation>
    <scope>NUCLEOTIDE SEQUENCE [LARGE SCALE GENOMIC DNA]</scope>
    <source>
        <strain evidence="2 3">DSM 22179</strain>
    </source>
</reference>
<keyword evidence="3" id="KW-1185">Reference proteome</keyword>
<protein>
    <submittedName>
        <fullName evidence="2">Pentapeptide repeat-containing protein</fullName>
    </submittedName>
</protein>
<evidence type="ECO:0000313" key="3">
    <source>
        <dbReference type="Proteomes" id="UP000198122"/>
    </source>
</evidence>
<evidence type="ECO:0000256" key="1">
    <source>
        <dbReference type="ARBA" id="ARBA00022737"/>
    </source>
</evidence>
<organism evidence="2 3">
    <name type="scientific">Kytococcus aerolatus</name>
    <dbReference type="NCBI Taxonomy" id="592308"/>
    <lineage>
        <taxon>Bacteria</taxon>
        <taxon>Bacillati</taxon>
        <taxon>Actinomycetota</taxon>
        <taxon>Actinomycetes</taxon>
        <taxon>Micrococcales</taxon>
        <taxon>Kytococcaceae</taxon>
        <taxon>Kytococcus</taxon>
    </lineage>
</organism>
<evidence type="ECO:0000313" key="2">
    <source>
        <dbReference type="EMBL" id="SNC61578.1"/>
    </source>
</evidence>
<gene>
    <name evidence="2" type="ORF">SAMN05445756_0510</name>
</gene>
<dbReference type="OrthoDB" id="2579959at2"/>
<keyword evidence="1" id="KW-0677">Repeat</keyword>
<dbReference type="Pfam" id="PF00805">
    <property type="entry name" value="Pentapeptide"/>
    <property type="match status" value="2"/>
</dbReference>
<dbReference type="PANTHER" id="PTHR47485">
    <property type="entry name" value="THYLAKOID LUMENAL 17.4 KDA PROTEIN, CHLOROPLASTIC"/>
    <property type="match status" value="1"/>
</dbReference>
<dbReference type="InterPro" id="IPR001646">
    <property type="entry name" value="5peptide_repeat"/>
</dbReference>
<dbReference type="Proteomes" id="UP000198122">
    <property type="component" value="Unassembled WGS sequence"/>
</dbReference>
<dbReference type="EMBL" id="FYEZ01000001">
    <property type="protein sequence ID" value="SNC61578.1"/>
    <property type="molecule type" value="Genomic_DNA"/>
</dbReference>
<name>A0A212T6B6_9MICO</name>
<dbReference type="SUPFAM" id="SSF141571">
    <property type="entry name" value="Pentapeptide repeat-like"/>
    <property type="match status" value="1"/>
</dbReference>